<dbReference type="EMBL" id="JBHRSK010000017">
    <property type="protein sequence ID" value="MFC2970222.1"/>
    <property type="molecule type" value="Genomic_DNA"/>
</dbReference>
<keyword evidence="2" id="KW-1185">Reference proteome</keyword>
<reference evidence="2" key="1">
    <citation type="journal article" date="2019" name="Int. J. Syst. Evol. Microbiol.">
        <title>The Global Catalogue of Microorganisms (GCM) 10K type strain sequencing project: providing services to taxonomists for standard genome sequencing and annotation.</title>
        <authorList>
            <consortium name="The Broad Institute Genomics Platform"/>
            <consortium name="The Broad Institute Genome Sequencing Center for Infectious Disease"/>
            <person name="Wu L."/>
            <person name="Ma J."/>
        </authorList>
    </citation>
    <scope>NUCLEOTIDE SEQUENCE [LARGE SCALE GENOMIC DNA]</scope>
    <source>
        <strain evidence="2">KCTC 62192</strain>
    </source>
</reference>
<proteinExistence type="predicted"/>
<organism evidence="1 2">
    <name type="scientific">Acidimangrovimonas pyrenivorans</name>
    <dbReference type="NCBI Taxonomy" id="2030798"/>
    <lineage>
        <taxon>Bacteria</taxon>
        <taxon>Pseudomonadati</taxon>
        <taxon>Pseudomonadota</taxon>
        <taxon>Alphaproteobacteria</taxon>
        <taxon>Rhodobacterales</taxon>
        <taxon>Paracoccaceae</taxon>
        <taxon>Acidimangrovimonas</taxon>
    </lineage>
</organism>
<comment type="caution">
    <text evidence="1">The sequence shown here is derived from an EMBL/GenBank/DDBJ whole genome shotgun (WGS) entry which is preliminary data.</text>
</comment>
<dbReference type="RefSeq" id="WP_377834994.1">
    <property type="nucleotide sequence ID" value="NZ_JBHRSK010000017.1"/>
</dbReference>
<accession>A0ABV7AML2</accession>
<evidence type="ECO:0008006" key="3">
    <source>
        <dbReference type="Google" id="ProtNLM"/>
    </source>
</evidence>
<gene>
    <name evidence="1" type="ORF">ACFOES_19150</name>
</gene>
<evidence type="ECO:0000313" key="1">
    <source>
        <dbReference type="EMBL" id="MFC2970222.1"/>
    </source>
</evidence>
<protein>
    <recommendedName>
        <fullName evidence="3">DUF2125 domain-containing protein</fullName>
    </recommendedName>
</protein>
<sequence>MLATVPAFAGTATEAESRHIEAALQTYLGKAPGTVSVTPDGDSYHLHLDLSRALATLPEPVSVTIAPIDVELADQGNGLWGVDMPAQPIDIKLSLKGRLAQEMHIASATQTGVFDANLMAMTHAVADMKKLSGVQRTFLDGKESTKTAHQVAELHAETVVTQGASGLDIRFTETGHDFREQVASGPATGPDAASGQGAEPLDITADRFSETVVGTGMRQAEISALVRWLVAHPSKAEIKAGRAELLTKVSALLPVFDHLQLSVGLDDFTTKTPQGPVSLDKVGVKVGMNGIVPDGRLSAAVTAEGLHPPEGLLPDWASSLLPKTLRVDATVTGYNLEKLAKLAIDAAKADAKDPGDAAFTKAIFPSGTLTLSTKSSGVTGAGYSLAMAGDMQVGLANAAPTITGLINATGYANVLDKLNAAPDAVKRQIVPAMMMARGLARPDADGGLEWKLETSSAGHLLINGQDMGALNAK</sequence>
<evidence type="ECO:0000313" key="2">
    <source>
        <dbReference type="Proteomes" id="UP001595443"/>
    </source>
</evidence>
<name>A0ABV7AML2_9RHOB</name>
<dbReference type="Proteomes" id="UP001595443">
    <property type="component" value="Unassembled WGS sequence"/>
</dbReference>